<reference evidence="5 6" key="1">
    <citation type="submission" date="2020-05" db="EMBL/GenBank/DDBJ databases">
        <title>MicrobeNet Type strains.</title>
        <authorList>
            <person name="Nicholson A.C."/>
        </authorList>
    </citation>
    <scope>NUCLEOTIDE SEQUENCE [LARGE SCALE GENOMIC DNA]</scope>
    <source>
        <strain evidence="5 6">JCM 14282</strain>
    </source>
</reference>
<dbReference type="InterPro" id="IPR038507">
    <property type="entry name" value="YcnI-like_sf"/>
</dbReference>
<proteinExistence type="predicted"/>
<evidence type="ECO:0000259" key="4">
    <source>
        <dbReference type="Pfam" id="PF07987"/>
    </source>
</evidence>
<feature type="chain" id="PRO_5030637306" evidence="3">
    <location>
        <begin position="36"/>
        <end position="232"/>
    </location>
</feature>
<dbReference type="Proteomes" id="UP000543598">
    <property type="component" value="Unassembled WGS sequence"/>
</dbReference>
<feature type="transmembrane region" description="Helical" evidence="2">
    <location>
        <begin position="207"/>
        <end position="225"/>
    </location>
</feature>
<keyword evidence="2" id="KW-0472">Membrane</keyword>
<feature type="region of interest" description="Disordered" evidence="1">
    <location>
        <begin position="176"/>
        <end position="203"/>
    </location>
</feature>
<feature type="signal peptide" evidence="3">
    <location>
        <begin position="1"/>
        <end position="35"/>
    </location>
</feature>
<comment type="caution">
    <text evidence="5">The sequence shown here is derived from an EMBL/GenBank/DDBJ whole genome shotgun (WGS) entry which is preliminary data.</text>
</comment>
<sequence length="232" mass="22893">MPRTTSLPRRGAALVSAGAAAGAVLAFVAPLAASAHIHVGPDAIPAGTTSTLTFTFQHGCDDSPTTALVFDVPDAVAVATPIVQGGWTIARELGDDGLPARITFTADSPIESGLKASVAMDVLFAADAANTVVAFPVTQECAAGETAWTEVAAEGEDPGSLDDPAPLVTVRAAADEPAGHGHGAAGEAEADSSGESSSSVGDPVARGLAGAGLVAAVAALLGGLLRRRPARR</sequence>
<organism evidence="5 6">
    <name type="scientific">Microbacterium ulmi</name>
    <dbReference type="NCBI Taxonomy" id="179095"/>
    <lineage>
        <taxon>Bacteria</taxon>
        <taxon>Bacillati</taxon>
        <taxon>Actinomycetota</taxon>
        <taxon>Actinomycetes</taxon>
        <taxon>Micrococcales</taxon>
        <taxon>Microbacteriaceae</taxon>
        <taxon>Microbacterium</taxon>
    </lineage>
</organism>
<dbReference type="InterPro" id="IPR012533">
    <property type="entry name" value="YcnI-copper_dom"/>
</dbReference>
<evidence type="ECO:0000313" key="5">
    <source>
        <dbReference type="EMBL" id="NNH05196.1"/>
    </source>
</evidence>
<dbReference type="PROSITE" id="PS51318">
    <property type="entry name" value="TAT"/>
    <property type="match status" value="1"/>
</dbReference>
<evidence type="ECO:0000256" key="2">
    <source>
        <dbReference type="SAM" id="Phobius"/>
    </source>
</evidence>
<keyword evidence="2" id="KW-1133">Transmembrane helix</keyword>
<name>A0A7Y2M2A1_9MICO</name>
<dbReference type="RefSeq" id="WP_167039188.1">
    <property type="nucleotide sequence ID" value="NZ_BAAANA010000001.1"/>
</dbReference>
<keyword evidence="2" id="KW-0812">Transmembrane</keyword>
<keyword evidence="3" id="KW-0732">Signal</keyword>
<evidence type="ECO:0000256" key="3">
    <source>
        <dbReference type="SAM" id="SignalP"/>
    </source>
</evidence>
<dbReference type="InterPro" id="IPR006311">
    <property type="entry name" value="TAT_signal"/>
</dbReference>
<dbReference type="Pfam" id="PF07987">
    <property type="entry name" value="DUF1775"/>
    <property type="match status" value="1"/>
</dbReference>
<dbReference type="EMBL" id="JABEMB010000036">
    <property type="protein sequence ID" value="NNH05196.1"/>
    <property type="molecule type" value="Genomic_DNA"/>
</dbReference>
<dbReference type="Gene3D" id="2.60.40.2230">
    <property type="entry name" value="Uncharacterised protein YcnI-like PF07987, DUF1775"/>
    <property type="match status" value="1"/>
</dbReference>
<feature type="compositionally biased region" description="Low complexity" evidence="1">
    <location>
        <begin position="185"/>
        <end position="203"/>
    </location>
</feature>
<gene>
    <name evidence="5" type="ORF">HLA99_15220</name>
</gene>
<evidence type="ECO:0000256" key="1">
    <source>
        <dbReference type="SAM" id="MobiDB-lite"/>
    </source>
</evidence>
<protein>
    <submittedName>
        <fullName evidence="5">DUF1775 domain-containing protein</fullName>
    </submittedName>
</protein>
<feature type="domain" description="YncI copper-binding" evidence="4">
    <location>
        <begin position="36"/>
        <end position="170"/>
    </location>
</feature>
<dbReference type="AlphaFoldDB" id="A0A7Y2M2A1"/>
<keyword evidence="6" id="KW-1185">Reference proteome</keyword>
<evidence type="ECO:0000313" key="6">
    <source>
        <dbReference type="Proteomes" id="UP000543598"/>
    </source>
</evidence>
<accession>A0A7Y2M2A1</accession>